<keyword evidence="5 7" id="KW-0472">Membrane</keyword>
<dbReference type="Pfam" id="PF00854">
    <property type="entry name" value="PTR2"/>
    <property type="match status" value="1"/>
</dbReference>
<dbReference type="SUPFAM" id="SSF103473">
    <property type="entry name" value="MFS general substrate transporter"/>
    <property type="match status" value="1"/>
</dbReference>
<dbReference type="GO" id="GO:0022857">
    <property type="term" value="F:transmembrane transporter activity"/>
    <property type="evidence" value="ECO:0007669"/>
    <property type="project" value="InterPro"/>
</dbReference>
<sequence length="472" mass="53027">MSEKTFRTTPTDSSGMPSGIPYIIGNEVAERFSYYGMKAILTVFMTEYLINSSGELALMSDGEAKKAIHLFTACNYFTPIIGAIVADWLFGKYKTILWLSIVYCLGHLALALDETRFGLTVGLTLLAIGSGGIKPCVSAHVGDQFGRNASHRFNQVFNWFYYSINIGAFASTLLTPILLHYYGPSVAFGVPGLLMLIATFIFWFGRNEFVHIPPKGKQFWQELAEPKTQKAILGLIPIYILVSIFWSCFDQTASAWVLQAKAMENQLGDLVLFGAQPFNWLPEWWSEIEIRNSQMQAANPLLILILVPLYAKVIYPLINKIYPLTYLRKMSLGTFLCTAAFGLTSLIQHSIDTHAPGHVHILMQLIPYVLLTMSEVMVSITCLEFSYTQAPNNLKSFVMSFYLLSVSLGNFITYLVNLVITRDDGTQMLEGADYYWFFTGLAFLSALALTWLSMRYREVLYVQGPESTEPKP</sequence>
<dbReference type="PROSITE" id="PS01022">
    <property type="entry name" value="PTR2_1"/>
    <property type="match status" value="1"/>
</dbReference>
<dbReference type="GO" id="GO:0006857">
    <property type="term" value="P:oligopeptide transport"/>
    <property type="evidence" value="ECO:0007669"/>
    <property type="project" value="InterPro"/>
</dbReference>
<evidence type="ECO:0000256" key="4">
    <source>
        <dbReference type="ARBA" id="ARBA00022989"/>
    </source>
</evidence>
<feature type="transmembrane region" description="Helical" evidence="7">
    <location>
        <begin position="301"/>
        <end position="318"/>
    </location>
</feature>
<dbReference type="PROSITE" id="PS01023">
    <property type="entry name" value="PTR2_2"/>
    <property type="match status" value="1"/>
</dbReference>
<gene>
    <name evidence="8" type="primary">dtpT</name>
    <name evidence="8" type="ORF">Pla110_28410</name>
</gene>
<comment type="similarity">
    <text evidence="2 6">Belongs to the major facilitator superfamily. Proton-dependent oligopeptide transporter (POT/PTR) (TC 2.A.17) family.</text>
</comment>
<feature type="transmembrane region" description="Helical" evidence="7">
    <location>
        <begin position="397"/>
        <end position="414"/>
    </location>
</feature>
<dbReference type="RefSeq" id="WP_144996319.1">
    <property type="nucleotide sequence ID" value="NZ_CP036281.1"/>
</dbReference>
<evidence type="ECO:0000256" key="3">
    <source>
        <dbReference type="ARBA" id="ARBA00022692"/>
    </source>
</evidence>
<protein>
    <submittedName>
        <fullName evidence="8">Di-/tripeptide transporter</fullName>
    </submittedName>
</protein>
<name>A0A518CPI1_9PLAN</name>
<evidence type="ECO:0000256" key="6">
    <source>
        <dbReference type="RuleBase" id="RU003755"/>
    </source>
</evidence>
<dbReference type="Proteomes" id="UP000317178">
    <property type="component" value="Chromosome"/>
</dbReference>
<proteinExistence type="inferred from homology"/>
<dbReference type="GO" id="GO:0016020">
    <property type="term" value="C:membrane"/>
    <property type="evidence" value="ECO:0007669"/>
    <property type="project" value="UniProtKB-SubCell"/>
</dbReference>
<feature type="transmembrane region" description="Helical" evidence="7">
    <location>
        <begin position="185"/>
        <end position="205"/>
    </location>
</feature>
<feature type="transmembrane region" description="Helical" evidence="7">
    <location>
        <begin position="330"/>
        <end position="349"/>
    </location>
</feature>
<evidence type="ECO:0000313" key="8">
    <source>
        <dbReference type="EMBL" id="QDU81104.1"/>
    </source>
</evidence>
<dbReference type="PANTHER" id="PTHR11654">
    <property type="entry name" value="OLIGOPEPTIDE TRANSPORTER-RELATED"/>
    <property type="match status" value="1"/>
</dbReference>
<feature type="transmembrane region" description="Helical" evidence="7">
    <location>
        <begin position="159"/>
        <end position="179"/>
    </location>
</feature>
<dbReference type="AlphaFoldDB" id="A0A518CPI1"/>
<dbReference type="OrthoDB" id="9772725at2"/>
<dbReference type="InterPro" id="IPR018456">
    <property type="entry name" value="PTR2_symporter_CS"/>
</dbReference>
<organism evidence="8 9">
    <name type="scientific">Polystyrenella longa</name>
    <dbReference type="NCBI Taxonomy" id="2528007"/>
    <lineage>
        <taxon>Bacteria</taxon>
        <taxon>Pseudomonadati</taxon>
        <taxon>Planctomycetota</taxon>
        <taxon>Planctomycetia</taxon>
        <taxon>Planctomycetales</taxon>
        <taxon>Planctomycetaceae</taxon>
        <taxon>Polystyrenella</taxon>
    </lineage>
</organism>
<feature type="transmembrane region" description="Helical" evidence="7">
    <location>
        <begin position="361"/>
        <end position="385"/>
    </location>
</feature>
<dbReference type="EMBL" id="CP036281">
    <property type="protein sequence ID" value="QDU81104.1"/>
    <property type="molecule type" value="Genomic_DNA"/>
</dbReference>
<dbReference type="Gene3D" id="1.20.1250.20">
    <property type="entry name" value="MFS general substrate transporter like domains"/>
    <property type="match status" value="2"/>
</dbReference>
<evidence type="ECO:0000313" key="9">
    <source>
        <dbReference type="Proteomes" id="UP000317178"/>
    </source>
</evidence>
<dbReference type="KEGG" id="plon:Pla110_28410"/>
<accession>A0A518CPI1</accession>
<keyword evidence="6" id="KW-0813">Transport</keyword>
<evidence type="ECO:0000256" key="5">
    <source>
        <dbReference type="ARBA" id="ARBA00023136"/>
    </source>
</evidence>
<evidence type="ECO:0000256" key="2">
    <source>
        <dbReference type="ARBA" id="ARBA00005982"/>
    </source>
</evidence>
<feature type="transmembrane region" description="Helical" evidence="7">
    <location>
        <begin position="231"/>
        <end position="249"/>
    </location>
</feature>
<evidence type="ECO:0000256" key="7">
    <source>
        <dbReference type="SAM" id="Phobius"/>
    </source>
</evidence>
<feature type="transmembrane region" description="Helical" evidence="7">
    <location>
        <begin position="434"/>
        <end position="452"/>
    </location>
</feature>
<dbReference type="InterPro" id="IPR000109">
    <property type="entry name" value="POT_fam"/>
</dbReference>
<dbReference type="InterPro" id="IPR036259">
    <property type="entry name" value="MFS_trans_sf"/>
</dbReference>
<keyword evidence="4 7" id="KW-1133">Transmembrane helix</keyword>
<feature type="transmembrane region" description="Helical" evidence="7">
    <location>
        <begin position="96"/>
        <end position="112"/>
    </location>
</feature>
<comment type="subcellular location">
    <subcellularLocation>
        <location evidence="1 6">Membrane</location>
        <topology evidence="1 6">Multi-pass membrane protein</topology>
    </subcellularLocation>
</comment>
<reference evidence="8 9" key="1">
    <citation type="submission" date="2019-02" db="EMBL/GenBank/DDBJ databases">
        <title>Deep-cultivation of Planctomycetes and their phenomic and genomic characterization uncovers novel biology.</title>
        <authorList>
            <person name="Wiegand S."/>
            <person name="Jogler M."/>
            <person name="Boedeker C."/>
            <person name="Pinto D."/>
            <person name="Vollmers J."/>
            <person name="Rivas-Marin E."/>
            <person name="Kohn T."/>
            <person name="Peeters S.H."/>
            <person name="Heuer A."/>
            <person name="Rast P."/>
            <person name="Oberbeckmann S."/>
            <person name="Bunk B."/>
            <person name="Jeske O."/>
            <person name="Meyerdierks A."/>
            <person name="Storesund J.E."/>
            <person name="Kallscheuer N."/>
            <person name="Luecker S."/>
            <person name="Lage O.M."/>
            <person name="Pohl T."/>
            <person name="Merkel B.J."/>
            <person name="Hornburger P."/>
            <person name="Mueller R.-W."/>
            <person name="Bruemmer F."/>
            <person name="Labrenz M."/>
            <person name="Spormann A.M."/>
            <person name="Op den Camp H."/>
            <person name="Overmann J."/>
            <person name="Amann R."/>
            <person name="Jetten M.S.M."/>
            <person name="Mascher T."/>
            <person name="Medema M.H."/>
            <person name="Devos D.P."/>
            <person name="Kaster A.-K."/>
            <person name="Ovreas L."/>
            <person name="Rohde M."/>
            <person name="Galperin M.Y."/>
            <person name="Jogler C."/>
        </authorList>
    </citation>
    <scope>NUCLEOTIDE SEQUENCE [LARGE SCALE GENOMIC DNA]</scope>
    <source>
        <strain evidence="8 9">Pla110</strain>
    </source>
</reference>
<keyword evidence="3 6" id="KW-0812">Transmembrane</keyword>
<evidence type="ECO:0000256" key="1">
    <source>
        <dbReference type="ARBA" id="ARBA00004141"/>
    </source>
</evidence>
<feature type="transmembrane region" description="Helical" evidence="7">
    <location>
        <begin position="70"/>
        <end position="90"/>
    </location>
</feature>
<dbReference type="CDD" id="cd17347">
    <property type="entry name" value="MFS_SLC15A1_2_like"/>
    <property type="match status" value="1"/>
</dbReference>
<keyword evidence="9" id="KW-1185">Reference proteome</keyword>